<sequence>MVRDKDGKPLQVIDVSIDPSPPSSPEDAYIVGAVYYFRPEGANFKPQIQLTLSYDPEDLPEGVSERDVYIACYQDSEWEMLLYKKVDTKSHSVTTQIDHLARYAVLAPGEHSTSEMPSGPAGRVEVVYFHRAQRCSGCLYAEAGTRYTLETYFADELSSGKLTFQVLNVEDEGNAGIAE</sequence>
<gene>
    <name evidence="1" type="ORF">S06H3_56276</name>
</gene>
<evidence type="ECO:0000313" key="1">
    <source>
        <dbReference type="EMBL" id="GAI51375.1"/>
    </source>
</evidence>
<accession>X1QK40</accession>
<organism evidence="1">
    <name type="scientific">marine sediment metagenome</name>
    <dbReference type="NCBI Taxonomy" id="412755"/>
    <lineage>
        <taxon>unclassified sequences</taxon>
        <taxon>metagenomes</taxon>
        <taxon>ecological metagenomes</taxon>
    </lineage>
</organism>
<feature type="non-terminal residue" evidence="1">
    <location>
        <position position="179"/>
    </location>
</feature>
<reference evidence="1" key="1">
    <citation type="journal article" date="2014" name="Front. Microbiol.">
        <title>High frequency of phylogenetically diverse reductive dehalogenase-homologous genes in deep subseafloor sedimentary metagenomes.</title>
        <authorList>
            <person name="Kawai M."/>
            <person name="Futagami T."/>
            <person name="Toyoda A."/>
            <person name="Takaki Y."/>
            <person name="Nishi S."/>
            <person name="Hori S."/>
            <person name="Arai W."/>
            <person name="Tsubouchi T."/>
            <person name="Morono Y."/>
            <person name="Uchiyama I."/>
            <person name="Ito T."/>
            <person name="Fujiyama A."/>
            <person name="Inagaki F."/>
            <person name="Takami H."/>
        </authorList>
    </citation>
    <scope>NUCLEOTIDE SEQUENCE</scope>
    <source>
        <strain evidence="1">Expedition CK06-06</strain>
    </source>
</reference>
<comment type="caution">
    <text evidence="1">The sequence shown here is derived from an EMBL/GenBank/DDBJ whole genome shotgun (WGS) entry which is preliminary data.</text>
</comment>
<dbReference type="AlphaFoldDB" id="X1QK40"/>
<protein>
    <submittedName>
        <fullName evidence="1">Uncharacterized protein</fullName>
    </submittedName>
</protein>
<dbReference type="EMBL" id="BARV01036191">
    <property type="protein sequence ID" value="GAI51375.1"/>
    <property type="molecule type" value="Genomic_DNA"/>
</dbReference>
<proteinExistence type="predicted"/>
<name>X1QK40_9ZZZZ</name>